<feature type="transmembrane region" description="Helical" evidence="1">
    <location>
        <begin position="16"/>
        <end position="35"/>
    </location>
</feature>
<proteinExistence type="predicted"/>
<dbReference type="AlphaFoldDB" id="A0A1G2NEN6"/>
<evidence type="ECO:0008006" key="4">
    <source>
        <dbReference type="Google" id="ProtNLM"/>
    </source>
</evidence>
<keyword evidence="1" id="KW-1133">Transmembrane helix</keyword>
<evidence type="ECO:0000313" key="2">
    <source>
        <dbReference type="EMBL" id="OHA34545.1"/>
    </source>
</evidence>
<name>A0A1G2NEN6_9BACT</name>
<protein>
    <recommendedName>
        <fullName evidence="4">LTD domain-containing protein</fullName>
    </recommendedName>
</protein>
<gene>
    <name evidence="2" type="ORF">A2938_03260</name>
</gene>
<comment type="caution">
    <text evidence="2">The sequence shown here is derived from an EMBL/GenBank/DDBJ whole genome shotgun (WGS) entry which is preliminary data.</text>
</comment>
<keyword evidence="1" id="KW-0812">Transmembrane</keyword>
<dbReference type="EMBL" id="MHSA01000011">
    <property type="protein sequence ID" value="OHA34545.1"/>
    <property type="molecule type" value="Genomic_DNA"/>
</dbReference>
<evidence type="ECO:0000256" key="1">
    <source>
        <dbReference type="SAM" id="Phobius"/>
    </source>
</evidence>
<keyword evidence="1" id="KW-0472">Membrane</keyword>
<dbReference type="Proteomes" id="UP000177797">
    <property type="component" value="Unassembled WGS sequence"/>
</dbReference>
<reference evidence="2 3" key="1">
    <citation type="journal article" date="2016" name="Nat. Commun.">
        <title>Thousands of microbial genomes shed light on interconnected biogeochemical processes in an aquifer system.</title>
        <authorList>
            <person name="Anantharaman K."/>
            <person name="Brown C.T."/>
            <person name="Hug L.A."/>
            <person name="Sharon I."/>
            <person name="Castelle C.J."/>
            <person name="Probst A.J."/>
            <person name="Thomas B.C."/>
            <person name="Singh A."/>
            <person name="Wilkins M.J."/>
            <person name="Karaoz U."/>
            <person name="Brodie E.L."/>
            <person name="Williams K.H."/>
            <person name="Hubbard S.S."/>
            <person name="Banfield J.F."/>
        </authorList>
    </citation>
    <scope>NUCLEOTIDE SEQUENCE [LARGE SCALE GENOMIC DNA]</scope>
</reference>
<organism evidence="2 3">
    <name type="scientific">Candidatus Taylorbacteria bacterium RIFCSPLOWO2_01_FULL_48_100</name>
    <dbReference type="NCBI Taxonomy" id="1802322"/>
    <lineage>
        <taxon>Bacteria</taxon>
        <taxon>Candidatus Tayloriibacteriota</taxon>
    </lineage>
</organism>
<accession>A0A1G2NEN6</accession>
<sequence>MAEFKKPSNGMEEIKWFIGFLIFFVVAWFIGGGILREVTSPFIEPPVPVTGTAAGNKTAPSKTVPQTGSFSGDLKAIEQKSGASSLKGLLELSVNNYGSAVSANEEYVMLQLSDSAPSRVLLTGMIIKSEASGRSATIGKGAYLPQQGTINAEELVYLEPGGIAYVVTGRAPVGYSLRVNKCTGYFEQFQNFVPQLPIECPLPKTEPLPPPPNSPSDACLQYIDNMRRCRIEPNSPVELGEECRRFIRDSFTYPRCVSAHKSDADFYKNEWHLYLSRDLPLWKSTREVITLLDATGKVVDTVTY</sequence>
<evidence type="ECO:0000313" key="3">
    <source>
        <dbReference type="Proteomes" id="UP000177797"/>
    </source>
</evidence>